<gene>
    <name evidence="2" type="ORF">DX927_11310</name>
</gene>
<evidence type="ECO:0000313" key="3">
    <source>
        <dbReference type="Proteomes" id="UP000324326"/>
    </source>
</evidence>
<keyword evidence="1" id="KW-0732">Signal</keyword>
<dbReference type="AlphaFoldDB" id="A0A5M8RRZ2"/>
<feature type="signal peptide" evidence="1">
    <location>
        <begin position="1"/>
        <end position="25"/>
    </location>
</feature>
<organism evidence="2 3">
    <name type="scientific">Bacillus swezeyi</name>
    <dbReference type="NCBI Taxonomy" id="1925020"/>
    <lineage>
        <taxon>Bacteria</taxon>
        <taxon>Bacillati</taxon>
        <taxon>Bacillota</taxon>
        <taxon>Bacilli</taxon>
        <taxon>Bacillales</taxon>
        <taxon>Bacillaceae</taxon>
        <taxon>Bacillus</taxon>
    </lineage>
</organism>
<dbReference type="RefSeq" id="WP_148957232.1">
    <property type="nucleotide sequence ID" value="NZ_QSND01000002.1"/>
</dbReference>
<dbReference type="Proteomes" id="UP000324326">
    <property type="component" value="Unassembled WGS sequence"/>
</dbReference>
<evidence type="ECO:0000256" key="1">
    <source>
        <dbReference type="SAM" id="SignalP"/>
    </source>
</evidence>
<evidence type="ECO:0000313" key="2">
    <source>
        <dbReference type="EMBL" id="KAA6451355.1"/>
    </source>
</evidence>
<feature type="chain" id="PRO_5024370458" evidence="1">
    <location>
        <begin position="26"/>
        <end position="209"/>
    </location>
</feature>
<comment type="caution">
    <text evidence="2">The sequence shown here is derived from an EMBL/GenBank/DDBJ whole genome shotgun (WGS) entry which is preliminary data.</text>
</comment>
<accession>A0A5M8RRZ2</accession>
<sequence length="209" mass="22806">MKKYFPFFLAFLLAFATITPSFASAKEEGEIDAPAGSLESELLSPDSEFVKFLEGIEQLPASVEKQGPEKVASWLTEKTGIEVTTNGENLVVPSLSDVDVKASKTPADSSAIQPAGAWECITAIGLMIGTVGFPVTKIVKLKKAIDLLGGVKKTVDRIYSKYKSLKKQRWRTIDAWKEAVKKTSNNLPKDVGNAFLDFFNISNVINQCV</sequence>
<protein>
    <submittedName>
        <fullName evidence="2">Uncharacterized protein</fullName>
    </submittedName>
</protein>
<reference evidence="2 3" key="1">
    <citation type="submission" date="2018-08" db="EMBL/GenBank/DDBJ databases">
        <title>Bacillus phenotypic plasticity.</title>
        <authorList>
            <person name="Hurtado E."/>
        </authorList>
    </citation>
    <scope>NUCLEOTIDE SEQUENCE [LARGE SCALE GENOMIC DNA]</scope>
    <source>
        <strain evidence="2 3">427</strain>
    </source>
</reference>
<name>A0A5M8RRZ2_9BACI</name>
<proteinExistence type="predicted"/>
<dbReference type="EMBL" id="QSND01000002">
    <property type="protein sequence ID" value="KAA6451355.1"/>
    <property type="molecule type" value="Genomic_DNA"/>
</dbReference>